<sequence length="63" mass="6813">MLREFAFFKPKGQVGDLLNPLPYFALPSIAQSSFYISITANSGAVSNLFLNRAAHPAQSVQLG</sequence>
<protein>
    <submittedName>
        <fullName evidence="1">Uncharacterized protein</fullName>
    </submittedName>
</protein>
<gene>
    <name evidence="1" type="ORF">CWB74_04560</name>
</gene>
<accession>A0AAQ2EVY0</accession>
<dbReference type="Proteomes" id="UP000305423">
    <property type="component" value="Unassembled WGS sequence"/>
</dbReference>
<dbReference type="AlphaFoldDB" id="A0AAQ2EVY0"/>
<name>A0AAQ2EVY0_PSEO7</name>
<reference evidence="1 2" key="1">
    <citation type="submission" date="2017-12" db="EMBL/GenBank/DDBJ databases">
        <authorList>
            <person name="Paulsen S."/>
            <person name="Gram L.K."/>
        </authorList>
    </citation>
    <scope>NUCLEOTIDE SEQUENCE [LARGE SCALE GENOMIC DNA]</scope>
    <source>
        <strain evidence="1 2">S1607</strain>
    </source>
</reference>
<evidence type="ECO:0000313" key="1">
    <source>
        <dbReference type="EMBL" id="TMN80156.1"/>
    </source>
</evidence>
<dbReference type="EMBL" id="PNEL01000012">
    <property type="protein sequence ID" value="TMN80156.1"/>
    <property type="molecule type" value="Genomic_DNA"/>
</dbReference>
<comment type="caution">
    <text evidence="1">The sequence shown here is derived from an EMBL/GenBank/DDBJ whole genome shotgun (WGS) entry which is preliminary data.</text>
</comment>
<proteinExistence type="predicted"/>
<evidence type="ECO:0000313" key="2">
    <source>
        <dbReference type="Proteomes" id="UP000305423"/>
    </source>
</evidence>
<reference evidence="2" key="2">
    <citation type="submission" date="2019-06" db="EMBL/GenBank/DDBJ databases">
        <title>Co-occurence of chitin degradation, pigmentation and bioactivity in marine Pseudoalteromonas.</title>
        <authorList>
            <person name="Sonnenschein E.C."/>
            <person name="Bech P.K."/>
        </authorList>
    </citation>
    <scope>NUCLEOTIDE SEQUENCE [LARGE SCALE GENOMIC DNA]</scope>
    <source>
        <strain evidence="2">S1607</strain>
    </source>
</reference>
<organism evidence="1 2">
    <name type="scientific">Pseudoalteromonas piscicida</name>
    <dbReference type="NCBI Taxonomy" id="43662"/>
    <lineage>
        <taxon>Bacteria</taxon>
        <taxon>Pseudomonadati</taxon>
        <taxon>Pseudomonadota</taxon>
        <taxon>Gammaproteobacteria</taxon>
        <taxon>Alteromonadales</taxon>
        <taxon>Pseudoalteromonadaceae</taxon>
        <taxon>Pseudoalteromonas</taxon>
    </lineage>
</organism>